<dbReference type="GO" id="GO:0017057">
    <property type="term" value="F:6-phosphogluconolactonase activity"/>
    <property type="evidence" value="ECO:0007669"/>
    <property type="project" value="TreeGrafter"/>
</dbReference>
<evidence type="ECO:0000313" key="2">
    <source>
        <dbReference type="EMBL" id="VAX02196.1"/>
    </source>
</evidence>
<dbReference type="InterPro" id="IPR011045">
    <property type="entry name" value="N2O_reductase_N"/>
</dbReference>
<dbReference type="PANTHER" id="PTHR30344">
    <property type="entry name" value="6-PHOSPHOGLUCONOLACTONASE-RELATED"/>
    <property type="match status" value="1"/>
</dbReference>
<dbReference type="InterPro" id="IPR019405">
    <property type="entry name" value="Lactonase_7-beta_prop"/>
</dbReference>
<proteinExistence type="inferred from homology"/>
<accession>A0A3B1A8T8</accession>
<dbReference type="Gene3D" id="2.130.10.10">
    <property type="entry name" value="YVTN repeat-like/Quinoprotein amine dehydrogenase"/>
    <property type="match status" value="2"/>
</dbReference>
<comment type="similarity">
    <text evidence="1">Belongs to the cycloisomerase 2 family.</text>
</comment>
<dbReference type="Pfam" id="PF10282">
    <property type="entry name" value="Lactonase"/>
    <property type="match status" value="2"/>
</dbReference>
<dbReference type="EMBL" id="UOFV01000294">
    <property type="protein sequence ID" value="VAX02196.1"/>
    <property type="molecule type" value="Genomic_DNA"/>
</dbReference>
<feature type="non-terminal residue" evidence="2">
    <location>
        <position position="226"/>
    </location>
</feature>
<sequence length="226" mass="24615">MSNQDELSTMKILSGLLLLLLYGLTIPVLAVERVRFAYTTNDIDASLARYSINPDSGQLRFIDYLPLGKNTPEAVIDPSGNYLLALSQSINRLFVYRIDHRNGALIPVSGSPFDVNGAAPFNITFHPSGRFFYIALRFSGVGAYAFDPMNGAVSILPNSPYPAQERTRAVALTPSGHFLYALNSYVSTISAFKVDAQTGALSPLSGFPIPVGEVGEHDYQYLSQDV</sequence>
<reference evidence="2" key="1">
    <citation type="submission" date="2018-06" db="EMBL/GenBank/DDBJ databases">
        <authorList>
            <person name="Zhirakovskaya E."/>
        </authorList>
    </citation>
    <scope>NUCLEOTIDE SEQUENCE</scope>
</reference>
<dbReference type="SUPFAM" id="SSF50974">
    <property type="entry name" value="Nitrous oxide reductase, N-terminal domain"/>
    <property type="match status" value="1"/>
</dbReference>
<gene>
    <name evidence="2" type="ORF">MNBD_GAMMA19-1874</name>
</gene>
<dbReference type="PANTHER" id="PTHR30344:SF1">
    <property type="entry name" value="6-PHOSPHOGLUCONOLACTONASE"/>
    <property type="match status" value="1"/>
</dbReference>
<name>A0A3B1A8T8_9ZZZZ</name>
<dbReference type="AlphaFoldDB" id="A0A3B1A8T8"/>
<dbReference type="InterPro" id="IPR050282">
    <property type="entry name" value="Cycloisomerase_2"/>
</dbReference>
<evidence type="ECO:0008006" key="3">
    <source>
        <dbReference type="Google" id="ProtNLM"/>
    </source>
</evidence>
<evidence type="ECO:0000256" key="1">
    <source>
        <dbReference type="ARBA" id="ARBA00005564"/>
    </source>
</evidence>
<dbReference type="InterPro" id="IPR015943">
    <property type="entry name" value="WD40/YVTN_repeat-like_dom_sf"/>
</dbReference>
<organism evidence="2">
    <name type="scientific">hydrothermal vent metagenome</name>
    <dbReference type="NCBI Taxonomy" id="652676"/>
    <lineage>
        <taxon>unclassified sequences</taxon>
        <taxon>metagenomes</taxon>
        <taxon>ecological metagenomes</taxon>
    </lineage>
</organism>
<protein>
    <recommendedName>
        <fullName evidence="3">6-phosphogluconolactonase</fullName>
    </recommendedName>
</protein>